<evidence type="ECO:0000256" key="2">
    <source>
        <dbReference type="SAM" id="SignalP"/>
    </source>
</evidence>
<comment type="caution">
    <text evidence="3">The sequence shown here is derived from an EMBL/GenBank/DDBJ whole genome shotgun (WGS) entry which is preliminary data.</text>
</comment>
<feature type="signal peptide" evidence="2">
    <location>
        <begin position="1"/>
        <end position="25"/>
    </location>
</feature>
<reference evidence="3" key="2">
    <citation type="submission" date="2020-10" db="EMBL/GenBank/DDBJ databases">
        <title>Comparative genomics of the Acetobacterium genus.</title>
        <authorList>
            <person name="Marshall C."/>
            <person name="May H."/>
            <person name="Norman S."/>
        </authorList>
    </citation>
    <scope>NUCLEOTIDE SEQUENCE</scope>
    <source>
        <strain evidence="3">DER-2019</strain>
    </source>
</reference>
<proteinExistence type="predicted"/>
<name>A0A923KVT4_9FIRM</name>
<dbReference type="RefSeq" id="WP_148566319.1">
    <property type="nucleotide sequence ID" value="NZ_RXYA01000004.1"/>
</dbReference>
<reference evidence="3" key="1">
    <citation type="submission" date="2019-10" db="EMBL/GenBank/DDBJ databases">
        <authorList>
            <person name="Ross D.E."/>
            <person name="Gulliver D."/>
        </authorList>
    </citation>
    <scope>NUCLEOTIDE SEQUENCE</scope>
    <source>
        <strain evidence="3">DER-2019</strain>
    </source>
</reference>
<evidence type="ECO:0000313" key="4">
    <source>
        <dbReference type="Proteomes" id="UP000616595"/>
    </source>
</evidence>
<protein>
    <recommendedName>
        <fullName evidence="5">SbsA Ig-like domain-containing protein</fullName>
    </recommendedName>
</protein>
<dbReference type="InterPro" id="IPR006637">
    <property type="entry name" value="ChW"/>
</dbReference>
<accession>A0A923KVT4</accession>
<dbReference type="OrthoDB" id="1777177at2"/>
<dbReference type="InterPro" id="IPR014755">
    <property type="entry name" value="Cu-Rt/internalin_Ig-like"/>
</dbReference>
<evidence type="ECO:0000313" key="3">
    <source>
        <dbReference type="EMBL" id="MBC3887343.1"/>
    </source>
</evidence>
<gene>
    <name evidence="3" type="ORF">GH810_03340</name>
</gene>
<dbReference type="Proteomes" id="UP000616595">
    <property type="component" value="Unassembled WGS sequence"/>
</dbReference>
<dbReference type="Gene3D" id="2.60.40.1220">
    <property type="match status" value="3"/>
</dbReference>
<organism evidence="3 4">
    <name type="scientific">Acetobacterium paludosum</name>
    <dbReference type="NCBI Taxonomy" id="52693"/>
    <lineage>
        <taxon>Bacteria</taxon>
        <taxon>Bacillati</taxon>
        <taxon>Bacillota</taxon>
        <taxon>Clostridia</taxon>
        <taxon>Eubacteriales</taxon>
        <taxon>Eubacteriaceae</taxon>
        <taxon>Acetobacterium</taxon>
    </lineage>
</organism>
<dbReference type="AlphaFoldDB" id="A0A923KVT4"/>
<evidence type="ECO:0008006" key="5">
    <source>
        <dbReference type="Google" id="ProtNLM"/>
    </source>
</evidence>
<keyword evidence="1 2" id="KW-0732">Signal</keyword>
<dbReference type="Gene3D" id="1.20.1270.90">
    <property type="entry name" value="AF1782-like"/>
    <property type="match status" value="1"/>
</dbReference>
<sequence length="1153" mass="119908">MKKISVSILSVFMMLSMVFSTSVFAANDATTKTSAWDSFVGLFTKATATTDTMSVQYRGHIQDIGNAPTDGSWVQSDQQLGTTGESKRIEGFNIELTGAIPTGAHVVYNVHVENVGWLYPTDDSTNWIKDGAFAGSVGKSQRVEAIEIKLVDATGAQLPGYSVQYTVHGENYGWTQGWISDGNIAGTTGDGLRLEAIRIKVTQVAADLTAYNAAIAAVNQADYTTASWTTYQAVVAANPAATTDTQSKVDTATANIVAAQGNLVLVPKVTSVTAVNAKQILVTYNKNVDKTTAETTGNYTLSAANADAVGTITVGTAKVQDDKKTVILDIEATPLNSKTTANYFVKVSGVKEFAGTLFGDYAQVVTLFDAVSPTVTSVALSDSNTIKVTFSEPINTNNSGAASAIKFTLDSVNVSVPATAYTLSTDKKSVEINVATAGLTAEKTYGLTVDGLTDFASNALVTYTTTVYITKDTTKPTVESVTALSLQDVKVVFSEKIANGISGFNLNVDGTPSIASVQDENTTTPDGKSFIVHLNSAKTAANHIVAVYSYYDLANNAGETKTQEIKFAASKPVLVSSTATIKDIAGVTYAIYTFDRSVLQTVNTIANVPYVDVNGVTQHTTLTIGDYTDIVGLEKTQIAVELSSQATGTYNFTFVKGAVEDLYSQQADEMKLSFVKDAVAAKTTVSSVKTNTVAGTNTLNKVTVTFVGDVDISALDATHYTIDGIQAFETGSAIYDGNKRTVTLTLKDGALTTSGNKTFNVTNVTNVTNYSSSLTFRENVKPVVVKSELIAYDKIKLSLSEPVTVSSTGTAAGLEVYVNGVKTTTDVTITGSGTDKLTITLATADKLTSSTTPLKVSILSTNNLTDATTNVMAATDLTNIAVAFTDTALDYTNAITAMDTAMNKDLTLSSNLVAAKLAITNAITAKNAAAAVTAYALEISDSQAIVGAIDTYVAAKDTAATSAAGTTTATTAVLTTAKNDITAVGTAKTAVDSAITTATGVGHTMVLGTLSSALATDATAVTTADKAIVKPNMVDNFDVTLAADQSANKGQLTFVAPWIAGVNASDLKANFTVAGTFNPTTGAPPSATALTFSTDHYVLSTVGANDATARTATITLFTNDTLSAYFGISVADAVTVTGPVTASMVAGPIALTK</sequence>
<dbReference type="Pfam" id="PF07538">
    <property type="entry name" value="ChW"/>
    <property type="match status" value="3"/>
</dbReference>
<dbReference type="EMBL" id="WJBD01000002">
    <property type="protein sequence ID" value="MBC3887343.1"/>
    <property type="molecule type" value="Genomic_DNA"/>
</dbReference>
<evidence type="ECO:0000256" key="1">
    <source>
        <dbReference type="ARBA" id="ARBA00022729"/>
    </source>
</evidence>
<keyword evidence="4" id="KW-1185">Reference proteome</keyword>
<dbReference type="SMART" id="SM00728">
    <property type="entry name" value="ChW"/>
    <property type="match status" value="3"/>
</dbReference>
<feature type="chain" id="PRO_5037496480" description="SbsA Ig-like domain-containing protein" evidence="2">
    <location>
        <begin position="26"/>
        <end position="1153"/>
    </location>
</feature>